<comment type="similarity">
    <text evidence="1">Belongs to the peroxiredoxin family. Prx5 subfamily.</text>
</comment>
<sequence>MALNHAEIPKTIPRPVDDGLASHLKGLSIPDGISLASTGHSHVKLSELPGLTILFVYPRTGAPGEVVKEEWNNTPGARGCTAEASSYRDKHSELTELGVNSLFGLSVQDTAFQAEAKDRLGLKYDLLSDEKLEFARAMQMPTFEWEGKPLLKRCTLALREGKVEHVWYPVFPPDENAAEVAAWLKDTVE</sequence>
<keyword evidence="4" id="KW-0560">Oxidoreductase</keyword>
<dbReference type="Proteomes" id="UP001251528">
    <property type="component" value="Unassembled WGS sequence"/>
</dbReference>
<evidence type="ECO:0000256" key="4">
    <source>
        <dbReference type="ARBA" id="ARBA00023002"/>
    </source>
</evidence>
<evidence type="ECO:0000313" key="8">
    <source>
        <dbReference type="EMBL" id="KAK2600017.1"/>
    </source>
</evidence>
<proteinExistence type="inferred from homology"/>
<evidence type="ECO:0000256" key="1">
    <source>
        <dbReference type="ARBA" id="ARBA00010505"/>
    </source>
</evidence>
<dbReference type="SUPFAM" id="SSF52833">
    <property type="entry name" value="Thioredoxin-like"/>
    <property type="match status" value="1"/>
</dbReference>
<dbReference type="GO" id="GO:0034599">
    <property type="term" value="P:cellular response to oxidative stress"/>
    <property type="evidence" value="ECO:0007669"/>
    <property type="project" value="TreeGrafter"/>
</dbReference>
<dbReference type="GO" id="GO:0005737">
    <property type="term" value="C:cytoplasm"/>
    <property type="evidence" value="ECO:0007669"/>
    <property type="project" value="TreeGrafter"/>
</dbReference>
<dbReference type="PANTHER" id="PTHR42801:SF21">
    <property type="entry name" value="BCPB PROTEIN"/>
    <property type="match status" value="1"/>
</dbReference>
<dbReference type="InterPro" id="IPR013766">
    <property type="entry name" value="Thioredoxin_domain"/>
</dbReference>
<evidence type="ECO:0000256" key="6">
    <source>
        <dbReference type="ARBA" id="ARBA00023284"/>
    </source>
</evidence>
<keyword evidence="6" id="KW-0676">Redox-active center</keyword>
<reference evidence="8" key="1">
    <citation type="submission" date="2023-06" db="EMBL/GenBank/DDBJ databases">
        <title>Conoideocrella luteorostrata (Hypocreales: Clavicipitaceae), a potential biocontrol fungus for elongate hemlock scale in United States Christmas tree production areas.</title>
        <authorList>
            <person name="Barrett H."/>
            <person name="Lovett B."/>
            <person name="Macias A.M."/>
            <person name="Stajich J.E."/>
            <person name="Kasson M.T."/>
        </authorList>
    </citation>
    <scope>NUCLEOTIDE SEQUENCE</scope>
    <source>
        <strain evidence="8">ARSEF 14590</strain>
    </source>
</reference>
<evidence type="ECO:0000256" key="5">
    <source>
        <dbReference type="ARBA" id="ARBA00023157"/>
    </source>
</evidence>
<dbReference type="AlphaFoldDB" id="A0AAJ0G120"/>
<keyword evidence="5" id="KW-1015">Disulfide bond</keyword>
<keyword evidence="9" id="KW-1185">Reference proteome</keyword>
<comment type="caution">
    <text evidence="8">The sequence shown here is derived from an EMBL/GenBank/DDBJ whole genome shotgun (WGS) entry which is preliminary data.</text>
</comment>
<dbReference type="CDD" id="cd03017">
    <property type="entry name" value="PRX_BCP"/>
    <property type="match status" value="1"/>
</dbReference>
<dbReference type="GO" id="GO:0008379">
    <property type="term" value="F:thioredoxin peroxidase activity"/>
    <property type="evidence" value="ECO:0007669"/>
    <property type="project" value="TreeGrafter"/>
</dbReference>
<dbReference type="GO" id="GO:0045454">
    <property type="term" value="P:cell redox homeostasis"/>
    <property type="evidence" value="ECO:0007669"/>
    <property type="project" value="TreeGrafter"/>
</dbReference>
<dbReference type="Pfam" id="PF08534">
    <property type="entry name" value="Redoxin"/>
    <property type="match status" value="1"/>
</dbReference>
<feature type="domain" description="Thioredoxin" evidence="7">
    <location>
        <begin position="23"/>
        <end position="189"/>
    </location>
</feature>
<evidence type="ECO:0000256" key="3">
    <source>
        <dbReference type="ARBA" id="ARBA00022862"/>
    </source>
</evidence>
<evidence type="ECO:0000259" key="7">
    <source>
        <dbReference type="PROSITE" id="PS51352"/>
    </source>
</evidence>
<dbReference type="InterPro" id="IPR013740">
    <property type="entry name" value="Redoxin"/>
</dbReference>
<dbReference type="PANTHER" id="PTHR42801">
    <property type="entry name" value="THIOREDOXIN-DEPENDENT PEROXIDE REDUCTASE"/>
    <property type="match status" value="1"/>
</dbReference>
<evidence type="ECO:0000256" key="2">
    <source>
        <dbReference type="ARBA" id="ARBA00022559"/>
    </source>
</evidence>
<keyword evidence="3" id="KW-0049">Antioxidant</keyword>
<dbReference type="InterPro" id="IPR050924">
    <property type="entry name" value="Peroxiredoxin_BCP/PrxQ"/>
</dbReference>
<accession>A0AAJ0G120</accession>
<name>A0AAJ0G120_9HYPO</name>
<gene>
    <name evidence="8" type="ORF">QQS21_005251</name>
</gene>
<protein>
    <recommendedName>
        <fullName evidence="7">Thioredoxin domain-containing protein</fullName>
    </recommendedName>
</protein>
<keyword evidence="2" id="KW-0575">Peroxidase</keyword>
<dbReference type="Gene3D" id="3.40.30.10">
    <property type="entry name" value="Glutaredoxin"/>
    <property type="match status" value="1"/>
</dbReference>
<dbReference type="EMBL" id="JASWJB010000085">
    <property type="protein sequence ID" value="KAK2600017.1"/>
    <property type="molecule type" value="Genomic_DNA"/>
</dbReference>
<dbReference type="PROSITE" id="PS51352">
    <property type="entry name" value="THIOREDOXIN_2"/>
    <property type="match status" value="1"/>
</dbReference>
<evidence type="ECO:0000313" key="9">
    <source>
        <dbReference type="Proteomes" id="UP001251528"/>
    </source>
</evidence>
<dbReference type="InterPro" id="IPR036249">
    <property type="entry name" value="Thioredoxin-like_sf"/>
</dbReference>
<organism evidence="8 9">
    <name type="scientific">Conoideocrella luteorostrata</name>
    <dbReference type="NCBI Taxonomy" id="1105319"/>
    <lineage>
        <taxon>Eukaryota</taxon>
        <taxon>Fungi</taxon>
        <taxon>Dikarya</taxon>
        <taxon>Ascomycota</taxon>
        <taxon>Pezizomycotina</taxon>
        <taxon>Sordariomycetes</taxon>
        <taxon>Hypocreomycetidae</taxon>
        <taxon>Hypocreales</taxon>
        <taxon>Clavicipitaceae</taxon>
        <taxon>Conoideocrella</taxon>
    </lineage>
</organism>